<accession>A0A1Y2A075</accession>
<keyword evidence="2 6" id="KW-0812">Transmembrane</keyword>
<keyword evidence="4 6" id="KW-0472">Membrane</keyword>
<feature type="transmembrane region" description="Helical" evidence="6">
    <location>
        <begin position="73"/>
        <end position="97"/>
    </location>
</feature>
<evidence type="ECO:0000259" key="7">
    <source>
        <dbReference type="Pfam" id="PF20684"/>
    </source>
</evidence>
<evidence type="ECO:0000256" key="2">
    <source>
        <dbReference type="ARBA" id="ARBA00022692"/>
    </source>
</evidence>
<evidence type="ECO:0000256" key="4">
    <source>
        <dbReference type="ARBA" id="ARBA00023136"/>
    </source>
</evidence>
<comment type="subcellular location">
    <subcellularLocation>
        <location evidence="1">Membrane</location>
        <topology evidence="1">Multi-pass membrane protein</topology>
    </subcellularLocation>
</comment>
<name>A0A1Y2A075_9PLEO</name>
<keyword evidence="3 6" id="KW-1133">Transmembrane helix</keyword>
<dbReference type="PANTHER" id="PTHR33048">
    <property type="entry name" value="PTH11-LIKE INTEGRAL MEMBRANE PROTEIN (AFU_ORTHOLOGUE AFUA_5G11245)"/>
    <property type="match status" value="1"/>
</dbReference>
<dbReference type="InterPro" id="IPR049326">
    <property type="entry name" value="Rhodopsin_dom_fungi"/>
</dbReference>
<feature type="transmembrane region" description="Helical" evidence="6">
    <location>
        <begin position="109"/>
        <end position="127"/>
    </location>
</feature>
<evidence type="ECO:0000256" key="5">
    <source>
        <dbReference type="ARBA" id="ARBA00038359"/>
    </source>
</evidence>
<evidence type="ECO:0000313" key="9">
    <source>
        <dbReference type="Proteomes" id="UP000193144"/>
    </source>
</evidence>
<protein>
    <recommendedName>
        <fullName evidence="7">Rhodopsin domain-containing protein</fullName>
    </recommendedName>
</protein>
<sequence>MAKGNIKRICQPIRSLWWPRIFKAVQWARYAFVCLSSACAIHGAVAVWELSLICRPLGKQWDPNAEGSCGNQIVSYVVLESCGIFLDLLILSLPIPLTLRLNLSLVNKLWVIFVLDIGVVAFDIAGLRPKSLALIESPDFVYAQTYLSLLSAIGGVMLNVMLCVTPVVALALRRDGRRKVVRGPPTRYLANTFGPDRWRGTFAGLELVQYTARTFFSSPVSAPGFTEV</sequence>
<dbReference type="Proteomes" id="UP000193144">
    <property type="component" value="Unassembled WGS sequence"/>
</dbReference>
<dbReference type="InterPro" id="IPR052337">
    <property type="entry name" value="SAT4-like"/>
</dbReference>
<gene>
    <name evidence="8" type="ORF">BCR34DRAFT_584646</name>
</gene>
<dbReference type="STRING" id="1231657.A0A1Y2A075"/>
<feature type="transmembrane region" description="Helical" evidence="6">
    <location>
        <begin position="30"/>
        <end position="53"/>
    </location>
</feature>
<evidence type="ECO:0000313" key="8">
    <source>
        <dbReference type="EMBL" id="ORY15933.1"/>
    </source>
</evidence>
<evidence type="ECO:0000256" key="6">
    <source>
        <dbReference type="SAM" id="Phobius"/>
    </source>
</evidence>
<proteinExistence type="inferred from homology"/>
<comment type="caution">
    <text evidence="8">The sequence shown here is derived from an EMBL/GenBank/DDBJ whole genome shotgun (WGS) entry which is preliminary data.</text>
</comment>
<dbReference type="PANTHER" id="PTHR33048:SF47">
    <property type="entry name" value="INTEGRAL MEMBRANE PROTEIN-RELATED"/>
    <property type="match status" value="1"/>
</dbReference>
<keyword evidence="9" id="KW-1185">Reference proteome</keyword>
<organism evidence="8 9">
    <name type="scientific">Clohesyomyces aquaticus</name>
    <dbReference type="NCBI Taxonomy" id="1231657"/>
    <lineage>
        <taxon>Eukaryota</taxon>
        <taxon>Fungi</taxon>
        <taxon>Dikarya</taxon>
        <taxon>Ascomycota</taxon>
        <taxon>Pezizomycotina</taxon>
        <taxon>Dothideomycetes</taxon>
        <taxon>Pleosporomycetidae</taxon>
        <taxon>Pleosporales</taxon>
        <taxon>Lindgomycetaceae</taxon>
        <taxon>Clohesyomyces</taxon>
    </lineage>
</organism>
<dbReference type="EMBL" id="MCFA01000021">
    <property type="protein sequence ID" value="ORY15933.1"/>
    <property type="molecule type" value="Genomic_DNA"/>
</dbReference>
<feature type="transmembrane region" description="Helical" evidence="6">
    <location>
        <begin position="147"/>
        <end position="172"/>
    </location>
</feature>
<dbReference type="AlphaFoldDB" id="A0A1Y2A075"/>
<comment type="similarity">
    <text evidence="5">Belongs to the SAT4 family.</text>
</comment>
<feature type="domain" description="Rhodopsin" evidence="7">
    <location>
        <begin position="18"/>
        <end position="164"/>
    </location>
</feature>
<reference evidence="8 9" key="1">
    <citation type="submission" date="2016-07" db="EMBL/GenBank/DDBJ databases">
        <title>Pervasive Adenine N6-methylation of Active Genes in Fungi.</title>
        <authorList>
            <consortium name="DOE Joint Genome Institute"/>
            <person name="Mondo S.J."/>
            <person name="Dannebaum R.O."/>
            <person name="Kuo R.C."/>
            <person name="Labutti K."/>
            <person name="Haridas S."/>
            <person name="Kuo A."/>
            <person name="Salamov A."/>
            <person name="Ahrendt S.R."/>
            <person name="Lipzen A."/>
            <person name="Sullivan W."/>
            <person name="Andreopoulos W.B."/>
            <person name="Clum A."/>
            <person name="Lindquist E."/>
            <person name="Daum C."/>
            <person name="Ramamoorthy G.K."/>
            <person name="Gryganskyi A."/>
            <person name="Culley D."/>
            <person name="Magnuson J.K."/>
            <person name="James T.Y."/>
            <person name="O'Malley M.A."/>
            <person name="Stajich J.E."/>
            <person name="Spatafora J.W."/>
            <person name="Visel A."/>
            <person name="Grigoriev I.V."/>
        </authorList>
    </citation>
    <scope>NUCLEOTIDE SEQUENCE [LARGE SCALE GENOMIC DNA]</scope>
    <source>
        <strain evidence="8 9">CBS 115471</strain>
    </source>
</reference>
<dbReference type="Pfam" id="PF20684">
    <property type="entry name" value="Fung_rhodopsin"/>
    <property type="match status" value="1"/>
</dbReference>
<evidence type="ECO:0000256" key="1">
    <source>
        <dbReference type="ARBA" id="ARBA00004141"/>
    </source>
</evidence>
<evidence type="ECO:0000256" key="3">
    <source>
        <dbReference type="ARBA" id="ARBA00022989"/>
    </source>
</evidence>
<dbReference type="OrthoDB" id="5421689at2759"/>
<dbReference type="GO" id="GO:0016020">
    <property type="term" value="C:membrane"/>
    <property type="evidence" value="ECO:0007669"/>
    <property type="project" value="UniProtKB-SubCell"/>
</dbReference>